<dbReference type="InterPro" id="IPR041599">
    <property type="entry name" value="Gp138_N"/>
</dbReference>
<organism evidence="1 2">
    <name type="scientific">Mycoavidus cysteinexigens</name>
    <dbReference type="NCBI Taxonomy" id="1553431"/>
    <lineage>
        <taxon>Bacteria</taxon>
        <taxon>Pseudomonadati</taxon>
        <taxon>Pseudomonadota</taxon>
        <taxon>Betaproteobacteria</taxon>
        <taxon>Burkholderiales</taxon>
        <taxon>Burkholderiaceae</taxon>
        <taxon>Mycoavidus</taxon>
    </lineage>
</organism>
<sequence length="233" mass="24553">MKWHTPSLDAAIEASITAALKKLHVALPGRIVSFDPSTQTASVQPLIEQILQNEQAAPLPMLTDVPVHFPRGGAFVLTFPVAPGDECLILFAERCIDGWFASGQSSIPLDYRLHDLSDGFALVGFSSLPRAIPEYATDAVMMRTLDGSAYFKLDQAGHMTIKGTQLTIQCPVVVEQLLTYQAGLSGTGSAETGTTITGNISHSGGELSSNGVTLHAHRHSGVKAGGDCSGGPQ</sequence>
<gene>
    <name evidence="1" type="ORF">MCB1EB_1456</name>
</gene>
<protein>
    <submittedName>
        <fullName evidence="1">Uncharacterized protein</fullName>
    </submittedName>
</protein>
<dbReference type="Pfam" id="PF18946">
    <property type="entry name" value="Apex"/>
    <property type="match status" value="1"/>
</dbReference>
<dbReference type="Proteomes" id="UP000282597">
    <property type="component" value="Chromosome"/>
</dbReference>
<name>A0A2Z6EVX6_9BURK</name>
<dbReference type="Pfam" id="PF18352">
    <property type="entry name" value="Gp138_N"/>
    <property type="match status" value="1"/>
</dbReference>
<keyword evidence="2" id="KW-1185">Reference proteome</keyword>
<reference evidence="1 2" key="1">
    <citation type="journal article" date="2018" name="Microbes Environ.">
        <title>Comparative Genomic Insights into Endofungal Lifestyles of Two Bacterial Endosymbionts, Mycoavidus cysteinexigens and Burkholderia rhizoxinica.</title>
        <authorList>
            <person name="Sharmin D."/>
            <person name="Guo Y."/>
            <person name="Nishizawa T."/>
            <person name="Ohshima S."/>
            <person name="Sato Y."/>
            <person name="Takashima Y."/>
            <person name="Narisawa K."/>
            <person name="Ohta H."/>
        </authorList>
    </citation>
    <scope>NUCLEOTIDE SEQUENCE [LARGE SCALE GENOMIC DNA]</scope>
    <source>
        <strain evidence="1 2">B1-EB</strain>
    </source>
</reference>
<evidence type="ECO:0000313" key="2">
    <source>
        <dbReference type="Proteomes" id="UP000282597"/>
    </source>
</evidence>
<evidence type="ECO:0000313" key="1">
    <source>
        <dbReference type="EMBL" id="BBE09617.1"/>
    </source>
</evidence>
<dbReference type="EMBL" id="AP018150">
    <property type="protein sequence ID" value="BBE09617.1"/>
    <property type="molecule type" value="Genomic_DNA"/>
</dbReference>
<dbReference type="KEGG" id="mcys:MCB1EB_1456"/>
<dbReference type="AlphaFoldDB" id="A0A2Z6EVX6"/>
<dbReference type="InterPro" id="IPR037026">
    <property type="entry name" value="Vgr_OB-fold_dom_sf"/>
</dbReference>
<dbReference type="Gene3D" id="2.40.50.230">
    <property type="entry name" value="Gp5 N-terminal domain"/>
    <property type="match status" value="1"/>
</dbReference>
<dbReference type="RefSeq" id="WP_045361658.1">
    <property type="nucleotide sequence ID" value="NZ_AP018150.1"/>
</dbReference>
<dbReference type="InterPro" id="IPR044033">
    <property type="entry name" value="GpV-like_apex"/>
</dbReference>
<accession>A0A2Z6EVX6</accession>
<proteinExistence type="predicted"/>